<dbReference type="OMA" id="KDANTMF"/>
<evidence type="ECO:0000256" key="1">
    <source>
        <dbReference type="ARBA" id="ARBA00006484"/>
    </source>
</evidence>
<dbReference type="FunFam" id="3.40.50.720:FF:000084">
    <property type="entry name" value="Short-chain dehydrogenase reductase"/>
    <property type="match status" value="1"/>
</dbReference>
<dbReference type="PANTHER" id="PTHR44252">
    <property type="entry name" value="D-ERYTHRULOSE REDUCTASE"/>
    <property type="match status" value="1"/>
</dbReference>
<keyword evidence="4" id="KW-0560">Oxidoreductase</keyword>
<dbReference type="SUPFAM" id="SSF51735">
    <property type="entry name" value="NAD(P)-binding Rossmann-fold domains"/>
    <property type="match status" value="1"/>
</dbReference>
<proteinExistence type="inferred from homology"/>
<organism evidence="5 6">
    <name type="scientific">Hermetia illucens</name>
    <name type="common">Black soldier fly</name>
    <dbReference type="NCBI Taxonomy" id="343691"/>
    <lineage>
        <taxon>Eukaryota</taxon>
        <taxon>Metazoa</taxon>
        <taxon>Ecdysozoa</taxon>
        <taxon>Arthropoda</taxon>
        <taxon>Hexapoda</taxon>
        <taxon>Insecta</taxon>
        <taxon>Pterygota</taxon>
        <taxon>Neoptera</taxon>
        <taxon>Endopterygota</taxon>
        <taxon>Diptera</taxon>
        <taxon>Brachycera</taxon>
        <taxon>Stratiomyomorpha</taxon>
        <taxon>Stratiomyidae</taxon>
        <taxon>Hermetiinae</taxon>
        <taxon>Hermetia</taxon>
    </lineage>
</organism>
<dbReference type="PRINTS" id="PR00080">
    <property type="entry name" value="SDRFAMILY"/>
</dbReference>
<dbReference type="GO" id="GO:0005997">
    <property type="term" value="P:xylulose metabolic process"/>
    <property type="evidence" value="ECO:0007669"/>
    <property type="project" value="TreeGrafter"/>
</dbReference>
<keyword evidence="3" id="KW-0521">NADP</keyword>
<dbReference type="OrthoDB" id="1393670at2759"/>
<comment type="subunit">
    <text evidence="2">Homotetramer.</text>
</comment>
<keyword evidence="6" id="KW-1185">Reference proteome</keyword>
<dbReference type="GO" id="GO:0050038">
    <property type="term" value="F:L-xylulose reductase (NADPH) activity"/>
    <property type="evidence" value="ECO:0007669"/>
    <property type="project" value="TreeGrafter"/>
</dbReference>
<dbReference type="InterPro" id="IPR002347">
    <property type="entry name" value="SDR_fam"/>
</dbReference>
<dbReference type="InterPro" id="IPR051737">
    <property type="entry name" value="L-xylulose/Carbonyl_redctase"/>
</dbReference>
<evidence type="ECO:0000256" key="4">
    <source>
        <dbReference type="ARBA" id="ARBA00023002"/>
    </source>
</evidence>
<dbReference type="GO" id="GO:0006006">
    <property type="term" value="P:glucose metabolic process"/>
    <property type="evidence" value="ECO:0007669"/>
    <property type="project" value="TreeGrafter"/>
</dbReference>
<dbReference type="EMBL" id="LR899009">
    <property type="protein sequence ID" value="CAD7078863.1"/>
    <property type="molecule type" value="Genomic_DNA"/>
</dbReference>
<dbReference type="Proteomes" id="UP000594454">
    <property type="component" value="Chromosome 1"/>
</dbReference>
<dbReference type="AlphaFoldDB" id="A0A7R8UDT3"/>
<dbReference type="GO" id="GO:0004090">
    <property type="term" value="F:carbonyl reductase (NADPH) activity"/>
    <property type="evidence" value="ECO:0007669"/>
    <property type="project" value="TreeGrafter"/>
</dbReference>
<evidence type="ECO:0000256" key="3">
    <source>
        <dbReference type="ARBA" id="ARBA00022857"/>
    </source>
</evidence>
<name>A0A7R8UDT3_HERIL</name>
<accession>A0A7R8UDT3</accession>
<evidence type="ECO:0000313" key="6">
    <source>
        <dbReference type="Proteomes" id="UP000594454"/>
    </source>
</evidence>
<sequence>MENDLKGKTILVTGAGLGIGNALCKRLHQLECKVIGVDKDAAQLEVLKKECPGTSTIAVDLSDWKKTKAALKDVEPLDGLANIAGVTIVKPFEEFTEEEFDFIFNVNIKGVFNVTQTLSPKLKDGAAVVNMSSQAARRALLGHTVYTASKAAVDYLSKSLALEFGPRKIRVNSLNPTAILTNMGRAVWSDPAKSGPLLNRIPLRRFGEVHEAVDALVFLLSNKSSYINGHSLPLEGGYSVA</sequence>
<dbReference type="PANTHER" id="PTHR44252:SF3">
    <property type="entry name" value="D-ERYTHRULOSE REDUCTASE-RELATED"/>
    <property type="match status" value="1"/>
</dbReference>
<dbReference type="InParanoid" id="A0A7R8UDT3"/>
<dbReference type="InterPro" id="IPR036291">
    <property type="entry name" value="NAD(P)-bd_dom_sf"/>
</dbReference>
<evidence type="ECO:0000256" key="2">
    <source>
        <dbReference type="ARBA" id="ARBA00011881"/>
    </source>
</evidence>
<evidence type="ECO:0000313" key="5">
    <source>
        <dbReference type="EMBL" id="CAD7078863.1"/>
    </source>
</evidence>
<dbReference type="Pfam" id="PF13561">
    <property type="entry name" value="adh_short_C2"/>
    <property type="match status" value="1"/>
</dbReference>
<dbReference type="Gene3D" id="3.40.50.720">
    <property type="entry name" value="NAD(P)-binding Rossmann-like Domain"/>
    <property type="match status" value="1"/>
</dbReference>
<protein>
    <recommendedName>
        <fullName evidence="7">L-xylulose reductase</fullName>
    </recommendedName>
</protein>
<reference evidence="5 6" key="1">
    <citation type="submission" date="2020-11" db="EMBL/GenBank/DDBJ databases">
        <authorList>
            <person name="Wallbank WR R."/>
            <person name="Pardo Diaz C."/>
            <person name="Kozak K."/>
            <person name="Martin S."/>
            <person name="Jiggins C."/>
            <person name="Moest M."/>
            <person name="Warren A I."/>
            <person name="Generalovic N T."/>
            <person name="Byers J.R.P. K."/>
            <person name="Montejo-Kovacevich G."/>
            <person name="Yen C E."/>
        </authorList>
    </citation>
    <scope>NUCLEOTIDE SEQUENCE [LARGE SCALE GENOMIC DNA]</scope>
</reference>
<evidence type="ECO:0008006" key="7">
    <source>
        <dbReference type="Google" id="ProtNLM"/>
    </source>
</evidence>
<dbReference type="InterPro" id="IPR020904">
    <property type="entry name" value="Sc_DH/Rdtase_CS"/>
</dbReference>
<gene>
    <name evidence="5" type="ORF">HERILL_LOCUS2108</name>
</gene>
<comment type="similarity">
    <text evidence="1">Belongs to the short-chain dehydrogenases/reductases (SDR) family.</text>
</comment>
<dbReference type="PRINTS" id="PR00081">
    <property type="entry name" value="GDHRDH"/>
</dbReference>
<dbReference type="PROSITE" id="PS00061">
    <property type="entry name" value="ADH_SHORT"/>
    <property type="match status" value="1"/>
</dbReference>